<protein>
    <recommendedName>
        <fullName evidence="3 6">Flagellar basal-body rod protein FlgC</fullName>
    </recommendedName>
</protein>
<evidence type="ECO:0000256" key="3">
    <source>
        <dbReference type="ARBA" id="ARBA00017941"/>
    </source>
</evidence>
<dbReference type="PANTHER" id="PTHR30435">
    <property type="entry name" value="FLAGELLAR PROTEIN"/>
    <property type="match status" value="1"/>
</dbReference>
<keyword evidence="4 6" id="KW-0975">Bacterial flagellum</keyword>
<dbReference type="NCBIfam" id="TIGR01395">
    <property type="entry name" value="FlgC"/>
    <property type="match status" value="1"/>
</dbReference>
<evidence type="ECO:0000313" key="9">
    <source>
        <dbReference type="Proteomes" id="UP000316199"/>
    </source>
</evidence>
<organism evidence="8 9">
    <name type="scientific">OM182 bacterium</name>
    <dbReference type="NCBI Taxonomy" id="2510334"/>
    <lineage>
        <taxon>Bacteria</taxon>
        <taxon>Pseudomonadati</taxon>
        <taxon>Pseudomonadota</taxon>
        <taxon>Gammaproteobacteria</taxon>
        <taxon>OMG group</taxon>
        <taxon>OM182 clade</taxon>
    </lineage>
</organism>
<dbReference type="EMBL" id="SHAG01000017">
    <property type="protein sequence ID" value="RZO76150.1"/>
    <property type="molecule type" value="Genomic_DNA"/>
</dbReference>
<evidence type="ECO:0000313" key="8">
    <source>
        <dbReference type="EMBL" id="RZO76150.1"/>
    </source>
</evidence>
<accession>A0A520S104</accession>
<proteinExistence type="inferred from homology"/>
<reference evidence="8 9" key="1">
    <citation type="submission" date="2019-02" db="EMBL/GenBank/DDBJ databases">
        <title>Prokaryotic population dynamics and viral predation in marine succession experiment using metagenomics: the confinement effect.</title>
        <authorList>
            <person name="Haro-Moreno J.M."/>
            <person name="Rodriguez-Valera F."/>
            <person name="Lopez-Perez M."/>
        </authorList>
    </citation>
    <scope>NUCLEOTIDE SEQUENCE [LARGE SCALE GENOMIC DNA]</scope>
    <source>
        <strain evidence="8">MED-G157</strain>
    </source>
</reference>
<dbReference type="AlphaFoldDB" id="A0A520S104"/>
<evidence type="ECO:0000256" key="2">
    <source>
        <dbReference type="ARBA" id="ARBA00009677"/>
    </source>
</evidence>
<dbReference type="GO" id="GO:0030694">
    <property type="term" value="C:bacterial-type flagellum basal body, rod"/>
    <property type="evidence" value="ECO:0007669"/>
    <property type="project" value="UniProtKB-UniRule"/>
</dbReference>
<dbReference type="InterPro" id="IPR006299">
    <property type="entry name" value="FlgC"/>
</dbReference>
<dbReference type="GO" id="GO:0071978">
    <property type="term" value="P:bacterial-type flagellum-dependent swarming motility"/>
    <property type="evidence" value="ECO:0007669"/>
    <property type="project" value="TreeGrafter"/>
</dbReference>
<comment type="caution">
    <text evidence="8">The sequence shown here is derived from an EMBL/GenBank/DDBJ whole genome shotgun (WGS) entry which is preliminary data.</text>
</comment>
<dbReference type="Pfam" id="PF06429">
    <property type="entry name" value="Flg_bbr_C"/>
    <property type="match status" value="1"/>
</dbReference>
<comment type="subunit">
    <text evidence="5 6">The basal body constitutes a major portion of the flagellar organelle and consists of four rings (L,P,S, and M) mounted on a central rod. The rod consists of about 26 subunits of FlgG in the distal portion, and FlgB, FlgC and FlgF are thought to build up the proximal portion of the rod with about 6 subunits each.</text>
</comment>
<keyword evidence="8" id="KW-0282">Flagellum</keyword>
<evidence type="ECO:0000256" key="4">
    <source>
        <dbReference type="ARBA" id="ARBA00023143"/>
    </source>
</evidence>
<name>A0A520S104_9GAMM</name>
<dbReference type="InterPro" id="IPR010930">
    <property type="entry name" value="Flg_bb/hook_C_dom"/>
</dbReference>
<sequence length="141" mass="15385">MSLENIMSISGVAMDAQTARINLAVSNIANVDTVESSAETAYKAKRAVFKTILEGQANHSQGEIAGGVKITEIIEDQEPHPSFYDPSHPLSNEDGYIFSSNVDVMTEMVDIQAASRSYESAVEASNTAKRLMTRTIEMLQR</sequence>
<evidence type="ECO:0000259" key="7">
    <source>
        <dbReference type="Pfam" id="PF06429"/>
    </source>
</evidence>
<evidence type="ECO:0000256" key="1">
    <source>
        <dbReference type="ARBA" id="ARBA00004117"/>
    </source>
</evidence>
<dbReference type="Proteomes" id="UP000316199">
    <property type="component" value="Unassembled WGS sequence"/>
</dbReference>
<comment type="subcellular location">
    <subcellularLocation>
        <location evidence="1 6">Bacterial flagellum basal body</location>
    </subcellularLocation>
</comment>
<comment type="similarity">
    <text evidence="2">Belongs to the flagella basal body rod proteins family.</text>
</comment>
<evidence type="ECO:0000256" key="6">
    <source>
        <dbReference type="RuleBase" id="RU362062"/>
    </source>
</evidence>
<gene>
    <name evidence="8" type="primary">flgC</name>
    <name evidence="8" type="ORF">EVA68_05225</name>
</gene>
<feature type="domain" description="Flagellar basal-body/hook protein C-terminal" evidence="7">
    <location>
        <begin position="95"/>
        <end position="137"/>
    </location>
</feature>
<keyword evidence="8" id="KW-0969">Cilium</keyword>
<evidence type="ECO:0000256" key="5">
    <source>
        <dbReference type="ARBA" id="ARBA00025933"/>
    </source>
</evidence>
<dbReference type="PANTHER" id="PTHR30435:SF2">
    <property type="entry name" value="FLAGELLAR BASAL-BODY ROD PROTEIN FLGC"/>
    <property type="match status" value="1"/>
</dbReference>
<keyword evidence="8" id="KW-0966">Cell projection</keyword>